<organism evidence="1">
    <name type="scientific">Anguilla anguilla</name>
    <name type="common">European freshwater eel</name>
    <name type="synonym">Muraena anguilla</name>
    <dbReference type="NCBI Taxonomy" id="7936"/>
    <lineage>
        <taxon>Eukaryota</taxon>
        <taxon>Metazoa</taxon>
        <taxon>Chordata</taxon>
        <taxon>Craniata</taxon>
        <taxon>Vertebrata</taxon>
        <taxon>Euteleostomi</taxon>
        <taxon>Actinopterygii</taxon>
        <taxon>Neopterygii</taxon>
        <taxon>Teleostei</taxon>
        <taxon>Anguilliformes</taxon>
        <taxon>Anguillidae</taxon>
        <taxon>Anguilla</taxon>
    </lineage>
</organism>
<protein>
    <submittedName>
        <fullName evidence="1">Uncharacterized protein</fullName>
    </submittedName>
</protein>
<reference evidence="1" key="1">
    <citation type="submission" date="2014-11" db="EMBL/GenBank/DDBJ databases">
        <authorList>
            <person name="Amaro Gonzalez C."/>
        </authorList>
    </citation>
    <scope>NUCLEOTIDE SEQUENCE</scope>
</reference>
<proteinExistence type="predicted"/>
<name>A0A0E9PUS5_ANGAN</name>
<evidence type="ECO:0000313" key="1">
    <source>
        <dbReference type="EMBL" id="JAH07628.1"/>
    </source>
</evidence>
<accession>A0A0E9PUS5</accession>
<dbReference type="EMBL" id="GBXM01100949">
    <property type="protein sequence ID" value="JAH07628.1"/>
    <property type="molecule type" value="Transcribed_RNA"/>
</dbReference>
<reference evidence="1" key="2">
    <citation type="journal article" date="2015" name="Fish Shellfish Immunol.">
        <title>Early steps in the European eel (Anguilla anguilla)-Vibrio vulnificus interaction in the gills: Role of the RtxA13 toxin.</title>
        <authorList>
            <person name="Callol A."/>
            <person name="Pajuelo D."/>
            <person name="Ebbesson L."/>
            <person name="Teles M."/>
            <person name="MacKenzie S."/>
            <person name="Amaro C."/>
        </authorList>
    </citation>
    <scope>NUCLEOTIDE SEQUENCE</scope>
</reference>
<sequence>MINTALLLRSAGLC</sequence>